<evidence type="ECO:0000259" key="7">
    <source>
        <dbReference type="PROSITE" id="PS50950"/>
    </source>
</evidence>
<evidence type="ECO:0000256" key="2">
    <source>
        <dbReference type="ARBA" id="ARBA00022771"/>
    </source>
</evidence>
<evidence type="ECO:0000256" key="3">
    <source>
        <dbReference type="ARBA" id="ARBA00022833"/>
    </source>
</evidence>
<dbReference type="GO" id="GO:0008270">
    <property type="term" value="F:zinc ion binding"/>
    <property type="evidence" value="ECO:0007669"/>
    <property type="project" value="UniProtKB-KW"/>
</dbReference>
<feature type="domain" description="THAP-type" evidence="7">
    <location>
        <begin position="331"/>
        <end position="412"/>
    </location>
</feature>
<evidence type="ECO:0000256" key="4">
    <source>
        <dbReference type="ARBA" id="ARBA00023125"/>
    </source>
</evidence>
<organism evidence="8 9">
    <name type="scientific">Aquatica leii</name>
    <dbReference type="NCBI Taxonomy" id="1421715"/>
    <lineage>
        <taxon>Eukaryota</taxon>
        <taxon>Metazoa</taxon>
        <taxon>Ecdysozoa</taxon>
        <taxon>Arthropoda</taxon>
        <taxon>Hexapoda</taxon>
        <taxon>Insecta</taxon>
        <taxon>Pterygota</taxon>
        <taxon>Neoptera</taxon>
        <taxon>Endopterygota</taxon>
        <taxon>Coleoptera</taxon>
        <taxon>Polyphaga</taxon>
        <taxon>Elateriformia</taxon>
        <taxon>Elateroidea</taxon>
        <taxon>Lampyridae</taxon>
        <taxon>Luciolinae</taxon>
        <taxon>Aquatica</taxon>
    </lineage>
</organism>
<protein>
    <recommendedName>
        <fullName evidence="7">THAP-type domain-containing protein</fullName>
    </recommendedName>
</protein>
<dbReference type="AlphaFoldDB" id="A0AAN7PBT1"/>
<sequence>MRVKLDACAKIQLKKGVISRFYNCQPNRKRAHAILIRAVVQKLRRTKIQLVQDAFDIQQHSVVAQEPVCPSSSLVDCNSRISDDQDVDGSKLKHLLLRDRLCSPSESTAQLTKDFGIQISLRSHYRSKYVQYNFSKAPEQKDASCTPIQSMLRIRSIPSPTSLSALKTETKYTNILGNTLQSCDKYLPTDDESGESLKRQKGNVELQTLNLQLTRIDAKPKNYIGVPEHELIVLHEIVSVSKAQLENVYLTVEKTKLKLTKRSQFWWMNIEKTCPGENSNCEVDEVYTVNLAHTQSLENNSFRTDGNTSLVEETQDLANANSDLNISLDNIFTTSSLDANANLSIAVKRNFPELVFYGFPKDAEHSTEWIITSTVLDEEKLRNQYLCDLHFHNDSDLKSSHRLTSNAVPKTYDNDKISVLIPSKMYSGNKTCLNDKSQEQNQLLTTSSKSKEWVEEDVHENAADAGPSKALATPLSEASTPYSSNRTLSRNTSRSHSSIRKRKGVPNDFSTSVMKLVFGKHVANKLRGVTSSQNAIA</sequence>
<feature type="compositionally biased region" description="Low complexity" evidence="6">
    <location>
        <begin position="483"/>
        <end position="496"/>
    </location>
</feature>
<keyword evidence="1" id="KW-0479">Metal-binding</keyword>
<keyword evidence="3" id="KW-0862">Zinc</keyword>
<evidence type="ECO:0000313" key="9">
    <source>
        <dbReference type="Proteomes" id="UP001353858"/>
    </source>
</evidence>
<comment type="caution">
    <text evidence="8">The sequence shown here is derived from an EMBL/GenBank/DDBJ whole genome shotgun (WGS) entry which is preliminary data.</text>
</comment>
<keyword evidence="9" id="KW-1185">Reference proteome</keyword>
<dbReference type="PROSITE" id="PS50950">
    <property type="entry name" value="ZF_THAP"/>
    <property type="match status" value="1"/>
</dbReference>
<keyword evidence="2 5" id="KW-0863">Zinc-finger</keyword>
<evidence type="ECO:0000256" key="6">
    <source>
        <dbReference type="SAM" id="MobiDB-lite"/>
    </source>
</evidence>
<reference evidence="9" key="1">
    <citation type="submission" date="2023-01" db="EMBL/GenBank/DDBJ databases">
        <title>Key to firefly adult light organ development and bioluminescence: homeobox transcription factors regulate luciferase expression and transportation to peroxisome.</title>
        <authorList>
            <person name="Fu X."/>
        </authorList>
    </citation>
    <scope>NUCLEOTIDE SEQUENCE [LARGE SCALE GENOMIC DNA]</scope>
</reference>
<dbReference type="EMBL" id="JARPUR010000001">
    <property type="protein sequence ID" value="KAK4885295.1"/>
    <property type="molecule type" value="Genomic_DNA"/>
</dbReference>
<dbReference type="Proteomes" id="UP001353858">
    <property type="component" value="Unassembled WGS sequence"/>
</dbReference>
<dbReference type="InterPro" id="IPR006612">
    <property type="entry name" value="THAP_Znf"/>
</dbReference>
<keyword evidence="4 5" id="KW-0238">DNA-binding</keyword>
<dbReference type="SUPFAM" id="SSF57716">
    <property type="entry name" value="Glucocorticoid receptor-like (DNA-binding domain)"/>
    <property type="match status" value="1"/>
</dbReference>
<evidence type="ECO:0000256" key="5">
    <source>
        <dbReference type="PROSITE-ProRule" id="PRU00309"/>
    </source>
</evidence>
<name>A0AAN7PBT1_9COLE</name>
<evidence type="ECO:0000256" key="1">
    <source>
        <dbReference type="ARBA" id="ARBA00022723"/>
    </source>
</evidence>
<dbReference type="Pfam" id="PF05485">
    <property type="entry name" value="THAP"/>
    <property type="match status" value="1"/>
</dbReference>
<evidence type="ECO:0000313" key="8">
    <source>
        <dbReference type="EMBL" id="KAK4885295.1"/>
    </source>
</evidence>
<gene>
    <name evidence="8" type="ORF">RN001_001566</name>
</gene>
<proteinExistence type="predicted"/>
<dbReference type="GO" id="GO:0003677">
    <property type="term" value="F:DNA binding"/>
    <property type="evidence" value="ECO:0007669"/>
    <property type="project" value="UniProtKB-UniRule"/>
</dbReference>
<feature type="region of interest" description="Disordered" evidence="6">
    <location>
        <begin position="447"/>
        <end position="506"/>
    </location>
</feature>
<accession>A0AAN7PBT1</accession>